<feature type="region of interest" description="Disordered" evidence="1">
    <location>
        <begin position="334"/>
        <end position="479"/>
    </location>
</feature>
<dbReference type="AlphaFoldDB" id="A0A9P1MTH2"/>
<keyword evidence="3" id="KW-1185">Reference proteome</keyword>
<comment type="caution">
    <text evidence="2">The sequence shown here is derived from an EMBL/GenBank/DDBJ whole genome shotgun (WGS) entry which is preliminary data.</text>
</comment>
<reference evidence="2" key="1">
    <citation type="submission" date="2022-11" db="EMBL/GenBank/DDBJ databases">
        <authorList>
            <person name="Kikuchi T."/>
        </authorList>
    </citation>
    <scope>NUCLEOTIDE SEQUENCE</scope>
    <source>
        <strain evidence="2">PS1010</strain>
    </source>
</reference>
<feature type="compositionally biased region" description="Basic and acidic residues" evidence="1">
    <location>
        <begin position="416"/>
        <end position="426"/>
    </location>
</feature>
<evidence type="ECO:0000313" key="3">
    <source>
        <dbReference type="Proteomes" id="UP001152747"/>
    </source>
</evidence>
<sequence>MPCTIEAFLKTIEDAEDDLKAGKNNDFIMKFKTTSANALLVKIINESQKNAAIPKFIFHPNIVLELLDQEVRHSKQLEESIEKVFKITDSSIGVFARIGKSTVNLYGPYQQRFSVEPNDRHKNNHGQIKETIDKVMLVRNCGVNKVCFEDFQIVVRTILCAKWCAKCLEAILTKISMNSKPSLKHNSNISEFVKCILSGYENKVVWVNEQGNEYATNSYWKDHPEQLIIQKSHDFTDLDRLEDDEIQVLEVNVQIKNPSSLPEIQKSSNVQKELVRNPGTFGEIQAEFLEKLRLRSDYLYELGDEKMEETSEEQDCIKEILNFYEDSEEVLEDIEEFDEEEEEEDDGSENEDEEEDITIPYTSKRRTNLEPKNIEPSEKKSRNEKEKPDEEDIPTSSSSRRRKSLAPKKITPSKNISKEEREKPDENVEEINTPSSRKRRSQELKKITPSKKISKNEGENHEQPEEDDDLGLIDMEYFL</sequence>
<evidence type="ECO:0000256" key="1">
    <source>
        <dbReference type="SAM" id="MobiDB-lite"/>
    </source>
</evidence>
<dbReference type="EMBL" id="CANHGI010000001">
    <property type="protein sequence ID" value="CAI5439417.1"/>
    <property type="molecule type" value="Genomic_DNA"/>
</dbReference>
<accession>A0A9P1MTH2</accession>
<proteinExistence type="predicted"/>
<feature type="compositionally biased region" description="Basic and acidic residues" evidence="1">
    <location>
        <begin position="454"/>
        <end position="463"/>
    </location>
</feature>
<feature type="compositionally biased region" description="Acidic residues" evidence="1">
    <location>
        <begin position="334"/>
        <end position="357"/>
    </location>
</feature>
<organism evidence="2 3">
    <name type="scientific">Caenorhabditis angaria</name>
    <dbReference type="NCBI Taxonomy" id="860376"/>
    <lineage>
        <taxon>Eukaryota</taxon>
        <taxon>Metazoa</taxon>
        <taxon>Ecdysozoa</taxon>
        <taxon>Nematoda</taxon>
        <taxon>Chromadorea</taxon>
        <taxon>Rhabditida</taxon>
        <taxon>Rhabditina</taxon>
        <taxon>Rhabditomorpha</taxon>
        <taxon>Rhabditoidea</taxon>
        <taxon>Rhabditidae</taxon>
        <taxon>Peloderinae</taxon>
        <taxon>Caenorhabditis</taxon>
    </lineage>
</organism>
<gene>
    <name evidence="2" type="ORF">CAMP_LOCUS2054</name>
</gene>
<protein>
    <submittedName>
        <fullName evidence="2">Uncharacterized protein</fullName>
    </submittedName>
</protein>
<feature type="compositionally biased region" description="Basic and acidic residues" evidence="1">
    <location>
        <begin position="367"/>
        <end position="388"/>
    </location>
</feature>
<evidence type="ECO:0000313" key="2">
    <source>
        <dbReference type="EMBL" id="CAI5439417.1"/>
    </source>
</evidence>
<dbReference type="Proteomes" id="UP001152747">
    <property type="component" value="Unassembled WGS sequence"/>
</dbReference>
<name>A0A9P1MTH2_9PELO</name>